<dbReference type="GO" id="GO:0005615">
    <property type="term" value="C:extracellular space"/>
    <property type="evidence" value="ECO:0007669"/>
    <property type="project" value="TreeGrafter"/>
</dbReference>
<dbReference type="Gene3D" id="2.60.40.1730">
    <property type="entry name" value="tricorn interacting facor f3 domain"/>
    <property type="match status" value="1"/>
</dbReference>
<dbReference type="InterPro" id="IPR001930">
    <property type="entry name" value="Peptidase_M1"/>
</dbReference>
<dbReference type="GO" id="GO:0008270">
    <property type="term" value="F:zinc ion binding"/>
    <property type="evidence" value="ECO:0007669"/>
    <property type="project" value="TreeGrafter"/>
</dbReference>
<name>T1DB27_9ZZZZ</name>
<feature type="domain" description="Aminopeptidase N-like N-terminal" evidence="1">
    <location>
        <begin position="4"/>
        <end position="171"/>
    </location>
</feature>
<sequence length="204" mass="22726">MRVESYHLDLTVDAPEPGYHGVVEIEVTDLPKEAAVNAVGLTPGKAQVNGKDVSVEVQENEQEWVLRGAPAAAKARLRLEFRGEASKQGLEGYYRSQYGDGHIFTTDFEPTAARHFFPCFDRPDLKGTFHVQVDAEKDLTVIFNTPVEETKTTGSRKHWKFAATPRMSTYLLYLGVGPFREVVDHHFRVPVSVALPAGREKDGV</sequence>
<dbReference type="GO" id="GO:0005737">
    <property type="term" value="C:cytoplasm"/>
    <property type="evidence" value="ECO:0007669"/>
    <property type="project" value="TreeGrafter"/>
</dbReference>
<dbReference type="InterPro" id="IPR050344">
    <property type="entry name" value="Peptidase_M1_aminopeptidases"/>
</dbReference>
<accession>T1DB27</accession>
<keyword evidence="2" id="KW-0645">Protease</keyword>
<dbReference type="PANTHER" id="PTHR11533:SF174">
    <property type="entry name" value="PUROMYCIN-SENSITIVE AMINOPEPTIDASE-RELATED"/>
    <property type="match status" value="1"/>
</dbReference>
<reference evidence="2" key="1">
    <citation type="submission" date="2013-08" db="EMBL/GenBank/DDBJ databases">
        <authorList>
            <person name="Mendez C."/>
            <person name="Richter M."/>
            <person name="Ferrer M."/>
            <person name="Sanchez J."/>
        </authorList>
    </citation>
    <scope>NUCLEOTIDE SEQUENCE</scope>
</reference>
<dbReference type="GO" id="GO:0042277">
    <property type="term" value="F:peptide binding"/>
    <property type="evidence" value="ECO:0007669"/>
    <property type="project" value="TreeGrafter"/>
</dbReference>
<dbReference type="AlphaFoldDB" id="T1DB27"/>
<dbReference type="GO" id="GO:0043171">
    <property type="term" value="P:peptide catabolic process"/>
    <property type="evidence" value="ECO:0007669"/>
    <property type="project" value="TreeGrafter"/>
</dbReference>
<dbReference type="GO" id="GO:0006508">
    <property type="term" value="P:proteolysis"/>
    <property type="evidence" value="ECO:0007669"/>
    <property type="project" value="InterPro"/>
</dbReference>
<reference evidence="2" key="2">
    <citation type="journal article" date="2014" name="ISME J.">
        <title>Microbial stratification in low pH oxic and suboxic macroscopic growths along an acid mine drainage.</title>
        <authorList>
            <person name="Mendez-Garcia C."/>
            <person name="Mesa V."/>
            <person name="Sprenger R.R."/>
            <person name="Richter M."/>
            <person name="Diez M.S."/>
            <person name="Solano J."/>
            <person name="Bargiela R."/>
            <person name="Golyshina O.V."/>
            <person name="Manteca A."/>
            <person name="Ramos J.L."/>
            <person name="Gallego J.R."/>
            <person name="Llorente I."/>
            <person name="Martins Dos Santos V.A."/>
            <person name="Jensen O.N."/>
            <person name="Pelaez A.I."/>
            <person name="Sanchez J."/>
            <person name="Ferrer M."/>
        </authorList>
    </citation>
    <scope>NUCLEOTIDE SEQUENCE</scope>
</reference>
<keyword evidence="2" id="KW-0378">Hydrolase</keyword>
<feature type="non-terminal residue" evidence="2">
    <location>
        <position position="204"/>
    </location>
</feature>
<dbReference type="Pfam" id="PF17900">
    <property type="entry name" value="Peptidase_M1_N"/>
    <property type="match status" value="1"/>
</dbReference>
<evidence type="ECO:0000259" key="1">
    <source>
        <dbReference type="Pfam" id="PF17900"/>
    </source>
</evidence>
<gene>
    <name evidence="2" type="ORF">B1B_00616</name>
</gene>
<protein>
    <submittedName>
        <fullName evidence="2">Protein containing Peptidase M1, membrane alanine aminopeptidase</fullName>
        <ecNumber evidence="2">3.-.-.-</ecNumber>
    </submittedName>
</protein>
<dbReference type="SUPFAM" id="SSF63737">
    <property type="entry name" value="Leukotriene A4 hydrolase N-terminal domain"/>
    <property type="match status" value="1"/>
</dbReference>
<dbReference type="InterPro" id="IPR042097">
    <property type="entry name" value="Aminopeptidase_N-like_N_sf"/>
</dbReference>
<dbReference type="PRINTS" id="PR00756">
    <property type="entry name" value="ALADIPTASE"/>
</dbReference>
<dbReference type="GO" id="GO:0070006">
    <property type="term" value="F:metalloaminopeptidase activity"/>
    <property type="evidence" value="ECO:0007669"/>
    <property type="project" value="TreeGrafter"/>
</dbReference>
<dbReference type="EC" id="3.-.-.-" evidence="2"/>
<dbReference type="GO" id="GO:0016020">
    <property type="term" value="C:membrane"/>
    <property type="evidence" value="ECO:0007669"/>
    <property type="project" value="TreeGrafter"/>
</dbReference>
<evidence type="ECO:0000313" key="2">
    <source>
        <dbReference type="EMBL" id="EQD78629.1"/>
    </source>
</evidence>
<proteinExistence type="predicted"/>
<dbReference type="InterPro" id="IPR045357">
    <property type="entry name" value="Aminopeptidase_N-like_N"/>
</dbReference>
<keyword evidence="2" id="KW-0031">Aminopeptidase</keyword>
<organism evidence="2">
    <name type="scientific">mine drainage metagenome</name>
    <dbReference type="NCBI Taxonomy" id="410659"/>
    <lineage>
        <taxon>unclassified sequences</taxon>
        <taxon>metagenomes</taxon>
        <taxon>ecological metagenomes</taxon>
    </lineage>
</organism>
<dbReference type="EMBL" id="AUZY01000470">
    <property type="protein sequence ID" value="EQD78629.1"/>
    <property type="molecule type" value="Genomic_DNA"/>
</dbReference>
<comment type="caution">
    <text evidence="2">The sequence shown here is derived from an EMBL/GenBank/DDBJ whole genome shotgun (WGS) entry which is preliminary data.</text>
</comment>
<dbReference type="PANTHER" id="PTHR11533">
    <property type="entry name" value="PROTEASE M1 ZINC METALLOPROTEASE"/>
    <property type="match status" value="1"/>
</dbReference>